<dbReference type="AlphaFoldDB" id="A0A1H6AH01"/>
<reference evidence="1" key="1">
    <citation type="submission" date="2016-10" db="EMBL/GenBank/DDBJ databases">
        <authorList>
            <person name="de Groot N.N."/>
        </authorList>
    </citation>
    <scope>NUCLEOTIDE SEQUENCE [LARGE SCALE GENOMIC DNA]</scope>
    <source>
        <strain evidence="1">ATCC 20501</strain>
    </source>
</reference>
<evidence type="ECO:0000313" key="1">
    <source>
        <dbReference type="EMBL" id="SEG47434.1"/>
    </source>
</evidence>
<evidence type="ECO:0000313" key="2">
    <source>
        <dbReference type="EMBL" id="SFE56334.1"/>
    </source>
</evidence>
<dbReference type="EMBL" id="FOME01000012">
    <property type="protein sequence ID" value="SFE56334.1"/>
    <property type="molecule type" value="Genomic_DNA"/>
</dbReference>
<dbReference type="EMBL" id="FNVB01000003">
    <property type="protein sequence ID" value="SEG47434.1"/>
    <property type="molecule type" value="Genomic_DNA"/>
</dbReference>
<accession>A0A1H6AH01</accession>
<gene>
    <name evidence="1" type="ORF">SAMN02982929_02302</name>
    <name evidence="2" type="ORF">SAMN05216506_112136</name>
</gene>
<dbReference type="RefSeq" id="WP_093356776.1">
    <property type="nucleotide sequence ID" value="NZ_FNVB01000003.1"/>
</dbReference>
<evidence type="ECO:0000313" key="3">
    <source>
        <dbReference type="Proteomes" id="UP000199690"/>
    </source>
</evidence>
<name>A0A1H6AH01_9PSEU</name>
<reference evidence="3 4" key="2">
    <citation type="submission" date="2016-10" db="EMBL/GenBank/DDBJ databases">
        <authorList>
            <person name="Varghese N."/>
            <person name="Submissions S."/>
        </authorList>
    </citation>
    <scope>NUCLEOTIDE SEQUENCE [LARGE SCALE GENOMIC DNA]</scope>
    <source>
        <strain evidence="4">ATCC 20501</strain>
        <strain evidence="2 3">CGMCC 4.3529</strain>
    </source>
</reference>
<sequence>MGRWYIRPLADGWWKILSPAKVQAAAPLPTEAQAFAAAYVMVGDEGGGELAVLADDEQPCCVHQVPPTSSPYCTTAAGFGEDEQRLAAAHIRCR</sequence>
<dbReference type="Proteomes" id="UP000236729">
    <property type="component" value="Unassembled WGS sequence"/>
</dbReference>
<proteinExistence type="predicted"/>
<keyword evidence="3" id="KW-1185">Reference proteome</keyword>
<dbReference type="Proteomes" id="UP000199690">
    <property type="component" value="Unassembled WGS sequence"/>
</dbReference>
<accession>A0A1I2BJF6</accession>
<protein>
    <submittedName>
        <fullName evidence="1">Uncharacterized protein</fullName>
    </submittedName>
</protein>
<evidence type="ECO:0000313" key="4">
    <source>
        <dbReference type="Proteomes" id="UP000236729"/>
    </source>
</evidence>
<organism evidence="1 4">
    <name type="scientific">Saccharopolyspora kobensis</name>
    <dbReference type="NCBI Taxonomy" id="146035"/>
    <lineage>
        <taxon>Bacteria</taxon>
        <taxon>Bacillati</taxon>
        <taxon>Actinomycetota</taxon>
        <taxon>Actinomycetes</taxon>
        <taxon>Pseudonocardiales</taxon>
        <taxon>Pseudonocardiaceae</taxon>
        <taxon>Saccharopolyspora</taxon>
    </lineage>
</organism>